<dbReference type="EMBL" id="MT142494">
    <property type="protein sequence ID" value="QJA82694.1"/>
    <property type="molecule type" value="Genomic_DNA"/>
</dbReference>
<accession>A0A6M3J5A2</accession>
<protein>
    <submittedName>
        <fullName evidence="1">Uncharacterized protein</fullName>
    </submittedName>
</protein>
<gene>
    <name evidence="2" type="ORF">MM415A00374_0006</name>
    <name evidence="1" type="ORF">MM415B00446_0057</name>
</gene>
<reference evidence="1" key="1">
    <citation type="submission" date="2020-03" db="EMBL/GenBank/DDBJ databases">
        <title>The deep terrestrial virosphere.</title>
        <authorList>
            <person name="Holmfeldt K."/>
            <person name="Nilsson E."/>
            <person name="Simone D."/>
            <person name="Lopez-Fernandez M."/>
            <person name="Wu X."/>
            <person name="de Brujin I."/>
            <person name="Lundin D."/>
            <person name="Andersson A."/>
            <person name="Bertilsson S."/>
            <person name="Dopson M."/>
        </authorList>
    </citation>
    <scope>NUCLEOTIDE SEQUENCE</scope>
    <source>
        <strain evidence="2">MM415A00374</strain>
        <strain evidence="1">MM415B00446</strain>
    </source>
</reference>
<proteinExistence type="predicted"/>
<dbReference type="EMBL" id="MT141530">
    <property type="protein sequence ID" value="QJA65033.1"/>
    <property type="molecule type" value="Genomic_DNA"/>
</dbReference>
<evidence type="ECO:0000313" key="1">
    <source>
        <dbReference type="EMBL" id="QJA65033.1"/>
    </source>
</evidence>
<sequence>MKLEKYRLTEEEIKNLFTEYENRGTPEFMDVLRGRFVLHELVSEATLRKVIPLIAEEIKNGLEGYRQKNNDRNLHFIFSPEESQSFFKQYEEEK</sequence>
<dbReference type="AlphaFoldDB" id="A0A6M3J5A2"/>
<name>A0A6M3J5A2_9ZZZZ</name>
<organism evidence="1">
    <name type="scientific">viral metagenome</name>
    <dbReference type="NCBI Taxonomy" id="1070528"/>
    <lineage>
        <taxon>unclassified sequences</taxon>
        <taxon>metagenomes</taxon>
        <taxon>organismal metagenomes</taxon>
    </lineage>
</organism>
<evidence type="ECO:0000313" key="2">
    <source>
        <dbReference type="EMBL" id="QJA82694.1"/>
    </source>
</evidence>